<dbReference type="CDD" id="cd00143">
    <property type="entry name" value="PP2Cc"/>
    <property type="match status" value="1"/>
</dbReference>
<name>A0A1G2PKC8_TERXR</name>
<keyword evidence="1" id="KW-0479">Metal-binding</keyword>
<dbReference type="STRING" id="1802363.A2682_02380"/>
<dbReference type="GO" id="GO:0004722">
    <property type="term" value="F:protein serine/threonine phosphatase activity"/>
    <property type="evidence" value="ECO:0007669"/>
    <property type="project" value="InterPro"/>
</dbReference>
<evidence type="ECO:0000313" key="5">
    <source>
        <dbReference type="EMBL" id="OHA48219.1"/>
    </source>
</evidence>
<accession>A0A1G2PKC8</accession>
<evidence type="ECO:0000256" key="3">
    <source>
        <dbReference type="ARBA" id="ARBA00022912"/>
    </source>
</evidence>
<dbReference type="SMART" id="SM00332">
    <property type="entry name" value="PP2Cc"/>
    <property type="match status" value="1"/>
</dbReference>
<dbReference type="EMBL" id="MHST01000024">
    <property type="protein sequence ID" value="OHA48219.1"/>
    <property type="molecule type" value="Genomic_DNA"/>
</dbReference>
<dbReference type="PANTHER" id="PTHR47992">
    <property type="entry name" value="PROTEIN PHOSPHATASE"/>
    <property type="match status" value="1"/>
</dbReference>
<dbReference type="Pfam" id="PF00481">
    <property type="entry name" value="PP2C"/>
    <property type="match status" value="1"/>
</dbReference>
<dbReference type="InterPro" id="IPR036457">
    <property type="entry name" value="PPM-type-like_dom_sf"/>
</dbReference>
<gene>
    <name evidence="5" type="ORF">A2682_02380</name>
</gene>
<dbReference type="Proteomes" id="UP000178690">
    <property type="component" value="Unassembled WGS sequence"/>
</dbReference>
<protein>
    <recommendedName>
        <fullName evidence="4">PPM-type phosphatase domain-containing protein</fullName>
    </recommendedName>
</protein>
<dbReference type="SUPFAM" id="SSF81606">
    <property type="entry name" value="PP2C-like"/>
    <property type="match status" value="1"/>
</dbReference>
<dbReference type="PROSITE" id="PS01032">
    <property type="entry name" value="PPM_1"/>
    <property type="match status" value="1"/>
</dbReference>
<dbReference type="Gene3D" id="3.60.40.10">
    <property type="entry name" value="PPM-type phosphatase domain"/>
    <property type="match status" value="1"/>
</dbReference>
<evidence type="ECO:0000313" key="6">
    <source>
        <dbReference type="Proteomes" id="UP000178690"/>
    </source>
</evidence>
<reference evidence="5 6" key="1">
    <citation type="journal article" date="2016" name="Nat. Commun.">
        <title>Thousands of microbial genomes shed light on interconnected biogeochemical processes in an aquifer system.</title>
        <authorList>
            <person name="Anantharaman K."/>
            <person name="Brown C.T."/>
            <person name="Hug L.A."/>
            <person name="Sharon I."/>
            <person name="Castelle C.J."/>
            <person name="Probst A.J."/>
            <person name="Thomas B.C."/>
            <person name="Singh A."/>
            <person name="Wilkins M.J."/>
            <person name="Karaoz U."/>
            <person name="Brodie E.L."/>
            <person name="Williams K.H."/>
            <person name="Hubbard S.S."/>
            <person name="Banfield J.F."/>
        </authorList>
    </citation>
    <scope>NUCLEOTIDE SEQUENCE [LARGE SCALE GENOMIC DNA]</scope>
    <source>
        <strain evidence="6">RIFCSPHIGHO2_01_FULL_58_15</strain>
    </source>
</reference>
<dbReference type="InterPro" id="IPR001932">
    <property type="entry name" value="PPM-type_phosphatase-like_dom"/>
</dbReference>
<dbReference type="GO" id="GO:0046872">
    <property type="term" value="F:metal ion binding"/>
    <property type="evidence" value="ECO:0007669"/>
    <property type="project" value="UniProtKB-KW"/>
</dbReference>
<dbReference type="InterPro" id="IPR015655">
    <property type="entry name" value="PP2C"/>
</dbReference>
<dbReference type="PROSITE" id="PS51746">
    <property type="entry name" value="PPM_2"/>
    <property type="match status" value="1"/>
</dbReference>
<organism evidence="5 6">
    <name type="scientific">Terrybacteria sp. (strain RIFCSPHIGHO2_01_FULL_58_15)</name>
    <dbReference type="NCBI Taxonomy" id="1802363"/>
    <lineage>
        <taxon>Bacteria</taxon>
        <taxon>Candidatus Terryibacteriota</taxon>
    </lineage>
</organism>
<sequence length="308" mass="33936">MRNRRIEEIRQHRAHGITAWLFAHEVCSGVTLFLRTENLCGINQQRVLWEAVIVVQVSEATAQGQRAAQEDRFLSRAFNDAALPDGGGWLLAVFDGHGGDLVAVHACLRFEEYFLEHLLEGERFSDALQMAIAQLATATREYAAGSTASATFIPLHRRYAYAAVVGDSPVIIRDRDGKIWVAPEHNARTNERERDVACQRGARYDAGYLWTADGEYGLQLSRAIGDRNLGFLSQEPEIHAVPLGDDSFVIVASDGIVDSSHSYPAMHAKRVAEIVADGGDANAIVEDALVRRTGDNITAVVWRQTPEA</sequence>
<dbReference type="InterPro" id="IPR000222">
    <property type="entry name" value="PP2C_BS"/>
</dbReference>
<dbReference type="AlphaFoldDB" id="A0A1G2PKC8"/>
<keyword evidence="3" id="KW-0904">Protein phosphatase</keyword>
<evidence type="ECO:0000256" key="2">
    <source>
        <dbReference type="ARBA" id="ARBA00022801"/>
    </source>
</evidence>
<evidence type="ECO:0000259" key="4">
    <source>
        <dbReference type="PROSITE" id="PS51746"/>
    </source>
</evidence>
<proteinExistence type="predicted"/>
<evidence type="ECO:0000256" key="1">
    <source>
        <dbReference type="ARBA" id="ARBA00022723"/>
    </source>
</evidence>
<keyword evidence="2" id="KW-0378">Hydrolase</keyword>
<feature type="domain" description="PPM-type phosphatase" evidence="4">
    <location>
        <begin position="56"/>
        <end position="304"/>
    </location>
</feature>
<comment type="caution">
    <text evidence="5">The sequence shown here is derived from an EMBL/GenBank/DDBJ whole genome shotgun (WGS) entry which is preliminary data.</text>
</comment>